<dbReference type="InterPro" id="IPR017896">
    <property type="entry name" value="4Fe4S_Fe-S-bd"/>
</dbReference>
<dbReference type="InterPro" id="IPR011808">
    <property type="entry name" value="DsrB"/>
</dbReference>
<dbReference type="InterPro" id="IPR017900">
    <property type="entry name" value="4Fe4S_Fe_S_CS"/>
</dbReference>
<keyword evidence="7" id="KW-0411">Iron-sulfur</keyword>
<gene>
    <name evidence="10" type="ORF">MNBD_NITROSPINAE02-1313</name>
</gene>
<feature type="domain" description="4Fe-4S ferredoxin-type" evidence="9">
    <location>
        <begin position="229"/>
        <end position="259"/>
    </location>
</feature>
<evidence type="ECO:0000256" key="6">
    <source>
        <dbReference type="ARBA" id="ARBA00023004"/>
    </source>
</evidence>
<dbReference type="InterPro" id="IPR036136">
    <property type="entry name" value="Nit/Sulf_reduc_fer-like_dom_sf"/>
</dbReference>
<keyword evidence="4" id="KW-0479">Metal-binding</keyword>
<evidence type="ECO:0000256" key="1">
    <source>
        <dbReference type="ARBA" id="ARBA00001929"/>
    </source>
</evidence>
<dbReference type="PROSITE" id="PS00198">
    <property type="entry name" value="4FE4S_FER_1"/>
    <property type="match status" value="1"/>
</dbReference>
<dbReference type="InterPro" id="IPR006067">
    <property type="entry name" value="NO2/SO3_Rdtase_4Fe4S_dom"/>
</dbReference>
<dbReference type="PROSITE" id="PS51379">
    <property type="entry name" value="4FE4S_FER_2"/>
    <property type="match status" value="1"/>
</dbReference>
<keyword evidence="5 10" id="KW-0560">Oxidoreductase</keyword>
<dbReference type="EMBL" id="UOGE01000038">
    <property type="protein sequence ID" value="VAX19082.1"/>
    <property type="molecule type" value="Genomic_DNA"/>
</dbReference>
<evidence type="ECO:0000313" key="10">
    <source>
        <dbReference type="EMBL" id="VAX19082.1"/>
    </source>
</evidence>
<dbReference type="SUPFAM" id="SSF55124">
    <property type="entry name" value="Nitrite/Sulfite reductase N-terminal domain-like"/>
    <property type="match status" value="1"/>
</dbReference>
<comment type="cofactor">
    <cofactor evidence="1">
        <name>siroheme</name>
        <dbReference type="ChEBI" id="CHEBI:60052"/>
    </cofactor>
</comment>
<dbReference type="Gene3D" id="3.30.70.20">
    <property type="match status" value="1"/>
</dbReference>
<feature type="region of interest" description="Disordered" evidence="8">
    <location>
        <begin position="1"/>
        <end position="23"/>
    </location>
</feature>
<keyword evidence="3" id="KW-0004">4Fe-4S</keyword>
<evidence type="ECO:0000256" key="5">
    <source>
        <dbReference type="ARBA" id="ARBA00023002"/>
    </source>
</evidence>
<name>A0A3B1BT32_9ZZZZ</name>
<dbReference type="InterPro" id="IPR045169">
    <property type="entry name" value="NO2/SO3_Rdtase_4Fe4S_prot"/>
</dbReference>
<evidence type="ECO:0000256" key="8">
    <source>
        <dbReference type="SAM" id="MobiDB-lite"/>
    </source>
</evidence>
<dbReference type="GO" id="GO:0009337">
    <property type="term" value="C:sulfite reductase complex (NADPH)"/>
    <property type="evidence" value="ECO:0007669"/>
    <property type="project" value="TreeGrafter"/>
</dbReference>
<dbReference type="SUPFAM" id="SSF56014">
    <property type="entry name" value="Nitrite and sulphite reductase 4Fe-4S domain-like"/>
    <property type="match status" value="1"/>
</dbReference>
<dbReference type="GO" id="GO:0046872">
    <property type="term" value="F:metal ion binding"/>
    <property type="evidence" value="ECO:0007669"/>
    <property type="project" value="UniProtKB-KW"/>
</dbReference>
<evidence type="ECO:0000256" key="7">
    <source>
        <dbReference type="ARBA" id="ARBA00023014"/>
    </source>
</evidence>
<sequence>MSVKVKKKMAPRDNGAPDHKKNLHPVMTKNFGKWLYHDKVKTGVLKHVAESGDALYTVRAGSPRTMSVDKVRKICDLADKYCQGHLRFTSRANVEFLCANEADVEPLIKEIESVLGFPVGGTGNTIPNIIHTQGWLHCNLPGTDAAGGVKALMDELYPMFVDESLPSRIKISASCCQINCGGQSDLAIVLQHHHPPRIEDKGVSVCELPKVVAICPVAAIRPNVVDGKMSLEVVDEKCMYCGACHGQCPSMEIRDAETDTLTLWIGGKNSSTRNGPSFMKLAVWGLPNNPPRWPEVSDAVKIIIEAYKAGAKPYERIGEWVERIGWKRFFEKTGFPFTKYHIDDYRFARTTFNTSSHVRL</sequence>
<dbReference type="GO" id="GO:0000103">
    <property type="term" value="P:sulfate assimilation"/>
    <property type="evidence" value="ECO:0007669"/>
    <property type="project" value="TreeGrafter"/>
</dbReference>
<dbReference type="InterPro" id="IPR045854">
    <property type="entry name" value="NO2/SO3_Rdtase_4Fe4S_sf"/>
</dbReference>
<dbReference type="GO" id="GO:0051539">
    <property type="term" value="F:4 iron, 4 sulfur cluster binding"/>
    <property type="evidence" value="ECO:0007669"/>
    <property type="project" value="UniProtKB-KW"/>
</dbReference>
<evidence type="ECO:0000256" key="4">
    <source>
        <dbReference type="ARBA" id="ARBA00022723"/>
    </source>
</evidence>
<dbReference type="GO" id="GO:0020037">
    <property type="term" value="F:heme binding"/>
    <property type="evidence" value="ECO:0007669"/>
    <property type="project" value="InterPro"/>
</dbReference>
<dbReference type="SUPFAM" id="SSF54862">
    <property type="entry name" value="4Fe-4S ferredoxins"/>
    <property type="match status" value="1"/>
</dbReference>
<evidence type="ECO:0000256" key="2">
    <source>
        <dbReference type="ARBA" id="ARBA00001966"/>
    </source>
</evidence>
<dbReference type="AlphaFoldDB" id="A0A3B1BT32"/>
<dbReference type="Gene3D" id="3.30.413.10">
    <property type="entry name" value="Sulfite Reductase Hemoprotein, domain 1"/>
    <property type="match status" value="1"/>
</dbReference>
<proteinExistence type="predicted"/>
<protein>
    <submittedName>
        <fullName evidence="10">Dissimilatory sulfite reductase, beta subunit</fullName>
        <ecNumber evidence="10">1.8.99.3</ecNumber>
    </submittedName>
</protein>
<organism evidence="10">
    <name type="scientific">hydrothermal vent metagenome</name>
    <dbReference type="NCBI Taxonomy" id="652676"/>
    <lineage>
        <taxon>unclassified sequences</taxon>
        <taxon>metagenomes</taxon>
        <taxon>ecological metagenomes</taxon>
    </lineage>
</organism>
<accession>A0A3B1BT32</accession>
<evidence type="ECO:0000256" key="3">
    <source>
        <dbReference type="ARBA" id="ARBA00022485"/>
    </source>
</evidence>
<dbReference type="GO" id="GO:0018551">
    <property type="term" value="F:dissimilatory sulfite reductase (NADH) activity"/>
    <property type="evidence" value="ECO:0007669"/>
    <property type="project" value="InterPro"/>
</dbReference>
<dbReference type="GO" id="GO:0009055">
    <property type="term" value="F:electron transfer activity"/>
    <property type="evidence" value="ECO:0007669"/>
    <property type="project" value="InterPro"/>
</dbReference>
<dbReference type="Gene3D" id="3.30.70.3340">
    <property type="match status" value="1"/>
</dbReference>
<evidence type="ECO:0000259" key="9">
    <source>
        <dbReference type="PROSITE" id="PS51379"/>
    </source>
</evidence>
<dbReference type="GO" id="GO:0016002">
    <property type="term" value="F:sulfite reductase activity"/>
    <property type="evidence" value="ECO:0007669"/>
    <property type="project" value="TreeGrafter"/>
</dbReference>
<dbReference type="Pfam" id="PF03460">
    <property type="entry name" value="NIR_SIR_ferr"/>
    <property type="match status" value="1"/>
</dbReference>
<dbReference type="PANTHER" id="PTHR11493">
    <property type="entry name" value="SULFITE REDUCTASE [NADPH] SUBUNIT BETA-RELATED"/>
    <property type="match status" value="1"/>
</dbReference>
<dbReference type="GO" id="GO:0050311">
    <property type="term" value="F:sulfite reductase (ferredoxin) activity"/>
    <property type="evidence" value="ECO:0007669"/>
    <property type="project" value="TreeGrafter"/>
</dbReference>
<dbReference type="Pfam" id="PF01077">
    <property type="entry name" value="NIR_SIR"/>
    <property type="match status" value="1"/>
</dbReference>
<dbReference type="InterPro" id="IPR005117">
    <property type="entry name" value="NiRdtase/SiRdtase_haem-b_fer"/>
</dbReference>
<reference evidence="10" key="1">
    <citation type="submission" date="2018-06" db="EMBL/GenBank/DDBJ databases">
        <authorList>
            <person name="Zhirakovskaya E."/>
        </authorList>
    </citation>
    <scope>NUCLEOTIDE SEQUENCE</scope>
</reference>
<dbReference type="NCBIfam" id="TIGR02066">
    <property type="entry name" value="dsrB"/>
    <property type="match status" value="1"/>
</dbReference>
<dbReference type="PANTHER" id="PTHR11493:SF47">
    <property type="entry name" value="SULFITE REDUCTASE [NADPH] SUBUNIT BETA"/>
    <property type="match status" value="1"/>
</dbReference>
<keyword evidence="6" id="KW-0408">Iron</keyword>
<comment type="cofactor">
    <cofactor evidence="2">
        <name>[4Fe-4S] cluster</name>
        <dbReference type="ChEBI" id="CHEBI:49883"/>
    </cofactor>
</comment>
<dbReference type="EC" id="1.8.99.3" evidence="10"/>